<accession>A0A4W5RS34</accession>
<proteinExistence type="inferred from homology"/>
<evidence type="ECO:0000256" key="1">
    <source>
        <dbReference type="ARBA" id="ARBA00004167"/>
    </source>
</evidence>
<dbReference type="Ensembl" id="ENSHHUT00000094605.1">
    <property type="protein sequence ID" value="ENSHHUP00000091782.1"/>
    <property type="gene ID" value="ENSHHUG00000052922.1"/>
</dbReference>
<dbReference type="SUPFAM" id="SSF57959">
    <property type="entry name" value="Leucine zipper domain"/>
    <property type="match status" value="1"/>
</dbReference>
<dbReference type="FunFam" id="1.20.5.170:FF:000125">
    <property type="entry name" value="LAS1-like, ribosome biogenesis factor"/>
    <property type="match status" value="1"/>
</dbReference>
<dbReference type="InterPro" id="IPR004827">
    <property type="entry name" value="bZIP"/>
</dbReference>
<dbReference type="AlphaFoldDB" id="A0A4W5RS34"/>
<evidence type="ECO:0000259" key="8">
    <source>
        <dbReference type="PROSITE" id="PS50217"/>
    </source>
</evidence>
<dbReference type="GO" id="GO:0030968">
    <property type="term" value="P:endoplasmic reticulum unfolded protein response"/>
    <property type="evidence" value="ECO:0007669"/>
    <property type="project" value="TreeGrafter"/>
</dbReference>
<name>A0A4W5RS34_9TELE</name>
<evidence type="ECO:0000313" key="9">
    <source>
        <dbReference type="Ensembl" id="ENSHHUP00000091782.1"/>
    </source>
</evidence>
<dbReference type="InterPro" id="IPR051882">
    <property type="entry name" value="ATF_bZIP_TF"/>
</dbReference>
<dbReference type="Gene3D" id="1.20.5.170">
    <property type="match status" value="1"/>
</dbReference>
<evidence type="ECO:0000256" key="3">
    <source>
        <dbReference type="ARBA" id="ARBA00023015"/>
    </source>
</evidence>
<dbReference type="SMART" id="SM00338">
    <property type="entry name" value="BRLZ"/>
    <property type="match status" value="1"/>
</dbReference>
<dbReference type="PROSITE" id="PS50217">
    <property type="entry name" value="BZIP"/>
    <property type="match status" value="1"/>
</dbReference>
<reference evidence="10" key="1">
    <citation type="submission" date="2018-06" db="EMBL/GenBank/DDBJ databases">
        <title>Genome assembly of Danube salmon.</title>
        <authorList>
            <person name="Macqueen D.J."/>
            <person name="Gundappa M.K."/>
        </authorList>
    </citation>
    <scope>NUCLEOTIDE SEQUENCE [LARGE SCALE GENOMIC DNA]</scope>
</reference>
<dbReference type="Pfam" id="PF00170">
    <property type="entry name" value="bZIP_1"/>
    <property type="match status" value="1"/>
</dbReference>
<dbReference type="GO" id="GO:0000981">
    <property type="term" value="F:DNA-binding transcription factor activity, RNA polymerase II-specific"/>
    <property type="evidence" value="ECO:0007669"/>
    <property type="project" value="TreeGrafter"/>
</dbReference>
<evidence type="ECO:0000256" key="6">
    <source>
        <dbReference type="ARBA" id="ARBA00023242"/>
    </source>
</evidence>
<dbReference type="GO" id="GO:0005634">
    <property type="term" value="C:nucleus"/>
    <property type="evidence" value="ECO:0007669"/>
    <property type="project" value="TreeGrafter"/>
</dbReference>
<evidence type="ECO:0000256" key="4">
    <source>
        <dbReference type="ARBA" id="ARBA00023125"/>
    </source>
</evidence>
<evidence type="ECO:0000313" key="10">
    <source>
        <dbReference type="Proteomes" id="UP000314982"/>
    </source>
</evidence>
<dbReference type="GeneTree" id="ENSGT00390000016589"/>
<dbReference type="GO" id="GO:0016020">
    <property type="term" value="C:membrane"/>
    <property type="evidence" value="ECO:0007669"/>
    <property type="project" value="UniProtKB-SubCell"/>
</dbReference>
<comment type="similarity">
    <text evidence="2">Belongs to the bZIP family. ATF subfamily.</text>
</comment>
<dbReference type="PANTHER" id="PTHR46164:SF3">
    <property type="entry name" value="ATF6, ISOFORM C"/>
    <property type="match status" value="1"/>
</dbReference>
<keyword evidence="10" id="KW-1185">Reference proteome</keyword>
<dbReference type="Proteomes" id="UP000314982">
    <property type="component" value="Unassembled WGS sequence"/>
</dbReference>
<feature type="coiled-coil region" evidence="7">
    <location>
        <begin position="63"/>
        <end position="104"/>
    </location>
</feature>
<dbReference type="GO" id="GO:0000978">
    <property type="term" value="F:RNA polymerase II cis-regulatory region sequence-specific DNA binding"/>
    <property type="evidence" value="ECO:0007669"/>
    <property type="project" value="TreeGrafter"/>
</dbReference>
<keyword evidence="4" id="KW-0238">DNA-binding</keyword>
<keyword evidence="3" id="KW-0805">Transcription regulation</keyword>
<evidence type="ECO:0000256" key="2">
    <source>
        <dbReference type="ARBA" id="ARBA00009050"/>
    </source>
</evidence>
<evidence type="ECO:0000256" key="5">
    <source>
        <dbReference type="ARBA" id="ARBA00023163"/>
    </source>
</evidence>
<organism evidence="9 10">
    <name type="scientific">Hucho hucho</name>
    <name type="common">huchen</name>
    <dbReference type="NCBI Taxonomy" id="62062"/>
    <lineage>
        <taxon>Eukaryota</taxon>
        <taxon>Metazoa</taxon>
        <taxon>Chordata</taxon>
        <taxon>Craniata</taxon>
        <taxon>Vertebrata</taxon>
        <taxon>Euteleostomi</taxon>
        <taxon>Actinopterygii</taxon>
        <taxon>Neopterygii</taxon>
        <taxon>Teleostei</taxon>
        <taxon>Protacanthopterygii</taxon>
        <taxon>Salmoniformes</taxon>
        <taxon>Salmonidae</taxon>
        <taxon>Salmoninae</taxon>
        <taxon>Hucho</taxon>
    </lineage>
</organism>
<dbReference type="STRING" id="62062.ENSHHUP00000091782"/>
<dbReference type="InterPro" id="IPR046347">
    <property type="entry name" value="bZIP_sf"/>
</dbReference>
<protein>
    <submittedName>
        <fullName evidence="9">CREB/ATF bZIP transcription factor</fullName>
    </submittedName>
</protein>
<keyword evidence="5" id="KW-0804">Transcription</keyword>
<keyword evidence="6" id="KW-0539">Nucleus</keyword>
<keyword evidence="7" id="KW-0175">Coiled coil</keyword>
<dbReference type="CDD" id="cd14706">
    <property type="entry name" value="bZIP_CREBZF"/>
    <property type="match status" value="1"/>
</dbReference>
<comment type="subcellular location">
    <subcellularLocation>
        <location evidence="1">Membrane</location>
        <topology evidence="1">Single-pass membrane protein</topology>
    </subcellularLocation>
</comment>
<dbReference type="PANTHER" id="PTHR46164">
    <property type="entry name" value="ATF6, ISOFORM C"/>
    <property type="match status" value="1"/>
</dbReference>
<reference evidence="9" key="2">
    <citation type="submission" date="2025-08" db="UniProtKB">
        <authorList>
            <consortium name="Ensembl"/>
        </authorList>
    </citation>
    <scope>IDENTIFICATION</scope>
</reference>
<feature type="domain" description="BZIP" evidence="8">
    <location>
        <begin position="43"/>
        <end position="101"/>
    </location>
</feature>
<sequence>KRYILNRVPTKTRAQRMGIVQTPSPEGMSADQKRKWRHHPSGRMINKNAIAARMNRLKKKEYVNGLENKVGSLSSENHILKQENVQLNKRVEELEDESRYLRAVLANESMLAQLFKAERCERHEIIFLTFPGVQQERRPRLCLA</sequence>
<reference evidence="9" key="3">
    <citation type="submission" date="2025-09" db="UniProtKB">
        <authorList>
            <consortium name="Ensembl"/>
        </authorList>
    </citation>
    <scope>IDENTIFICATION</scope>
</reference>
<evidence type="ECO:0000256" key="7">
    <source>
        <dbReference type="SAM" id="Coils"/>
    </source>
</evidence>